<dbReference type="InterPro" id="IPR011611">
    <property type="entry name" value="PfkB_dom"/>
</dbReference>
<dbReference type="EMBL" id="FLUQ01000006">
    <property type="protein sequence ID" value="SBW10317.1"/>
    <property type="molecule type" value="Genomic_DNA"/>
</dbReference>
<keyword evidence="2 4" id="KW-0418">Kinase</keyword>
<accession>A0A212KF97</accession>
<evidence type="ECO:0000256" key="1">
    <source>
        <dbReference type="ARBA" id="ARBA00022679"/>
    </source>
</evidence>
<dbReference type="PROSITE" id="PS00583">
    <property type="entry name" value="PFKB_KINASES_1"/>
    <property type="match status" value="1"/>
</dbReference>
<dbReference type="PANTHER" id="PTHR10584">
    <property type="entry name" value="SUGAR KINASE"/>
    <property type="match status" value="1"/>
</dbReference>
<evidence type="ECO:0000256" key="2">
    <source>
        <dbReference type="ARBA" id="ARBA00022777"/>
    </source>
</evidence>
<proteinExistence type="predicted"/>
<dbReference type="SUPFAM" id="SSF53613">
    <property type="entry name" value="Ribokinase-like"/>
    <property type="match status" value="1"/>
</dbReference>
<dbReference type="AlphaFoldDB" id="A0A212KF97"/>
<dbReference type="EC" id="2.7.1.20" evidence="4"/>
<gene>
    <name evidence="4" type="ORF">KL86DPRO_60118</name>
</gene>
<evidence type="ECO:0000313" key="4">
    <source>
        <dbReference type="EMBL" id="SBW10317.1"/>
    </source>
</evidence>
<organism evidence="4">
    <name type="scientific">uncultured delta proteobacterium</name>
    <dbReference type="NCBI Taxonomy" id="34034"/>
    <lineage>
        <taxon>Bacteria</taxon>
        <taxon>Deltaproteobacteria</taxon>
        <taxon>environmental samples</taxon>
    </lineage>
</organism>
<evidence type="ECO:0000259" key="3">
    <source>
        <dbReference type="Pfam" id="PF00294"/>
    </source>
</evidence>
<dbReference type="InterPro" id="IPR002173">
    <property type="entry name" value="Carboh/pur_kinase_PfkB_CS"/>
</dbReference>
<dbReference type="InterPro" id="IPR029056">
    <property type="entry name" value="Ribokinase-like"/>
</dbReference>
<dbReference type="PROSITE" id="PS00584">
    <property type="entry name" value="PFKB_KINASES_2"/>
    <property type="match status" value="1"/>
</dbReference>
<reference evidence="4" key="1">
    <citation type="submission" date="2016-04" db="EMBL/GenBank/DDBJ databases">
        <authorList>
            <person name="Evans L.H."/>
            <person name="Alamgir A."/>
            <person name="Owens N."/>
            <person name="Weber N.D."/>
            <person name="Virtaneva K."/>
            <person name="Barbian K."/>
            <person name="Babar A."/>
            <person name="Rosenke K."/>
        </authorList>
    </citation>
    <scope>NUCLEOTIDE SEQUENCE</scope>
    <source>
        <strain evidence="4">86</strain>
    </source>
</reference>
<dbReference type="Pfam" id="PF00294">
    <property type="entry name" value="PfkB"/>
    <property type="match status" value="1"/>
</dbReference>
<dbReference type="Gene3D" id="3.40.1190.20">
    <property type="match status" value="1"/>
</dbReference>
<dbReference type="PANTHER" id="PTHR10584:SF166">
    <property type="entry name" value="RIBOKINASE"/>
    <property type="match status" value="1"/>
</dbReference>
<name>A0A212KF97_9DELT</name>
<dbReference type="GO" id="GO:0004001">
    <property type="term" value="F:adenosine kinase activity"/>
    <property type="evidence" value="ECO:0007669"/>
    <property type="project" value="UniProtKB-EC"/>
</dbReference>
<sequence>MTLYINGSMAYDRIMNFPGSFSDSILPDKIHIMNVSFMIERLDEKLGGCAGNIAYSLAVLGEKPVIVSRVGRDFARYKESLESLGLPLDGITPLEDELTAGAYIITDRNNNQITAFNPGAMRHPAPYSFEKAGPGDIMIVSPGNLEDMRRIPKLCREKGARCIYDPGQQLPVLTGEDLINAINGSYMLICNDYEFELICQKSGKTPEDLLAMAENIIVTLGENGSRVQCGGKTELVPAVAPKRIADPTGAGDAYRSGLLKGLSLGLSVLESARIGSTTASFCVEAHGTQAPFTAEECRNRHRNAFGVSF</sequence>
<protein>
    <submittedName>
        <fullName evidence="4">Adenosine kinase</fullName>
        <ecNumber evidence="4">2.7.1.20</ecNumber>
    </submittedName>
</protein>
<feature type="domain" description="Carbohydrate kinase PfkB" evidence="3">
    <location>
        <begin position="40"/>
        <end position="291"/>
    </location>
</feature>
<dbReference type="CDD" id="cd01942">
    <property type="entry name" value="ribokinase_group_A"/>
    <property type="match status" value="1"/>
</dbReference>
<keyword evidence="1 4" id="KW-0808">Transferase</keyword>